<evidence type="ECO:0000259" key="1">
    <source>
        <dbReference type="Pfam" id="PF00534"/>
    </source>
</evidence>
<dbReference type="SUPFAM" id="SSF53756">
    <property type="entry name" value="UDP-Glycosyltransferase/glycogen phosphorylase"/>
    <property type="match status" value="1"/>
</dbReference>
<feature type="domain" description="Glycosyl transferase family 1" evidence="1">
    <location>
        <begin position="178"/>
        <end position="349"/>
    </location>
</feature>
<dbReference type="EC" id="2.4.1.250" evidence="3"/>
<feature type="domain" description="Glycosyltransferase subfamily 4-like N-terminal" evidence="2">
    <location>
        <begin position="11"/>
        <end position="177"/>
    </location>
</feature>
<evidence type="ECO:0000259" key="2">
    <source>
        <dbReference type="Pfam" id="PF13439"/>
    </source>
</evidence>
<accession>A0A7G9Z2K1</accession>
<dbReference type="PANTHER" id="PTHR12526">
    <property type="entry name" value="GLYCOSYLTRANSFERASE"/>
    <property type="match status" value="1"/>
</dbReference>
<dbReference type="EMBL" id="MT631582">
    <property type="protein sequence ID" value="QNO54485.1"/>
    <property type="molecule type" value="Genomic_DNA"/>
</dbReference>
<dbReference type="AlphaFoldDB" id="A0A7G9Z2K1"/>
<dbReference type="Pfam" id="PF00534">
    <property type="entry name" value="Glycos_transf_1"/>
    <property type="match status" value="1"/>
</dbReference>
<sequence length="374" mass="42872">MVCAYFYPEGGGTENYAYNIAKRLVEKGHSITVLCSTHEKEDKKEIIDEISVIRLKPNFIVSNTPIKFNSFFKISKLIKENNFDLINAHIPLLYYPDIGIMASKIYKIPSVLTWHAGRLTTNRIIIDAIAKIYQFSIGKITLSQVDRIITVSEFVKNNYLSKYKNKVFIVPPGVDITKFKPADELDKIPNNILFVAQLIKGHRWKGLDYLLESIKLIKREIDDITLTIVGFGDYIDHYKDQVNELRIKDNIIFKGKISVEELVEEYQRANIFVLYPTASLDAFPLVILEAYACEVPIIGANIGAIPYAIKNNETCLLVPPKDPNALADAIIYLLENKDVREKMGKDGRKLVKEKYTWKRVAEMTEKIYSNLIWK</sequence>
<dbReference type="CDD" id="cd03801">
    <property type="entry name" value="GT4_PimA-like"/>
    <property type="match status" value="1"/>
</dbReference>
<dbReference type="Gene3D" id="3.40.50.2000">
    <property type="entry name" value="Glycogen Phosphorylase B"/>
    <property type="match status" value="2"/>
</dbReference>
<evidence type="ECO:0000313" key="3">
    <source>
        <dbReference type="EMBL" id="QNO54485.1"/>
    </source>
</evidence>
<organism evidence="3">
    <name type="scientific">Candidatus Methanophaga sp. ANME-1 ERB7</name>
    <dbReference type="NCBI Taxonomy" id="2759913"/>
    <lineage>
        <taxon>Archaea</taxon>
        <taxon>Methanobacteriati</taxon>
        <taxon>Methanobacteriota</taxon>
        <taxon>Stenosarchaea group</taxon>
        <taxon>Methanomicrobia</taxon>
        <taxon>Candidatus Methanophagales</taxon>
        <taxon>Candidatus Methanophagaceae</taxon>
        <taxon>Candidatus Methanophaga</taxon>
    </lineage>
</organism>
<gene>
    <name evidence="3" type="primary">mshA_3</name>
    <name evidence="3" type="ORF">ILIMKHIM_00014</name>
</gene>
<dbReference type="Pfam" id="PF13439">
    <property type="entry name" value="Glyco_transf_4"/>
    <property type="match status" value="1"/>
</dbReference>
<dbReference type="GO" id="GO:0102710">
    <property type="term" value="F:D-inositol-3-phosphate glycosyltransferase activity"/>
    <property type="evidence" value="ECO:0007669"/>
    <property type="project" value="UniProtKB-EC"/>
</dbReference>
<dbReference type="PANTHER" id="PTHR12526:SF634">
    <property type="entry name" value="BLL3361 PROTEIN"/>
    <property type="match status" value="1"/>
</dbReference>
<name>A0A7G9Z2K1_9EURY</name>
<keyword evidence="3" id="KW-0808">Transferase</keyword>
<dbReference type="InterPro" id="IPR028098">
    <property type="entry name" value="Glyco_trans_4-like_N"/>
</dbReference>
<protein>
    <submittedName>
        <fullName evidence="3">D-inositol-3-phosphate glycosyltransferase</fullName>
        <ecNumber evidence="3">2.4.1.250</ecNumber>
    </submittedName>
</protein>
<proteinExistence type="predicted"/>
<dbReference type="InterPro" id="IPR001296">
    <property type="entry name" value="Glyco_trans_1"/>
</dbReference>
<reference evidence="3" key="1">
    <citation type="submission" date="2020-06" db="EMBL/GenBank/DDBJ databases">
        <title>Unique genomic features of the anaerobic methanotrophic archaea.</title>
        <authorList>
            <person name="Chadwick G.L."/>
            <person name="Skennerton C.T."/>
            <person name="Laso-Perez R."/>
            <person name="Leu A.O."/>
            <person name="Speth D.R."/>
            <person name="Yu H."/>
            <person name="Morgan-Lang C."/>
            <person name="Hatzenpichler R."/>
            <person name="Goudeau D."/>
            <person name="Malmstrom R."/>
            <person name="Brazelton W.J."/>
            <person name="Woyke T."/>
            <person name="Hallam S.J."/>
            <person name="Tyson G.W."/>
            <person name="Wegener G."/>
            <person name="Boetius A."/>
            <person name="Orphan V."/>
        </authorList>
    </citation>
    <scope>NUCLEOTIDE SEQUENCE</scope>
</reference>
<keyword evidence="3" id="KW-0328">Glycosyltransferase</keyword>